<dbReference type="RefSeq" id="WP_012832881.1">
    <property type="nucleotide sequence ID" value="NC_013441.1"/>
</dbReference>
<protein>
    <recommendedName>
        <fullName evidence="3">Transcriptional regulator, AbiEi antitoxin, Type IV TA system</fullName>
    </recommendedName>
</protein>
<dbReference type="Proteomes" id="UP000001219">
    <property type="component" value="Chromosome"/>
</dbReference>
<dbReference type="HOGENOM" id="CLU_052626_4_1_11"/>
<dbReference type="KEGG" id="gbr:Gbro_0991"/>
<evidence type="ECO:0008006" key="3">
    <source>
        <dbReference type="Google" id="ProtNLM"/>
    </source>
</evidence>
<organism evidence="1 2">
    <name type="scientific">Gordonia bronchialis (strain ATCC 25592 / DSM 43247 / BCRC 13721 / JCM 3198 / KCTC 3076 / NBRC 16047 / NCTC 10667)</name>
    <name type="common">Rhodococcus bronchialis</name>
    <dbReference type="NCBI Taxonomy" id="526226"/>
    <lineage>
        <taxon>Bacteria</taxon>
        <taxon>Bacillati</taxon>
        <taxon>Actinomycetota</taxon>
        <taxon>Actinomycetes</taxon>
        <taxon>Mycobacteriales</taxon>
        <taxon>Gordoniaceae</taxon>
        <taxon>Gordonia</taxon>
    </lineage>
</organism>
<name>D0L478_GORB4</name>
<evidence type="ECO:0000313" key="2">
    <source>
        <dbReference type="Proteomes" id="UP000001219"/>
    </source>
</evidence>
<sequence>MADFDADDLVFRADTLSSGRTDGDLRRDVRDGVAQRIWRGVYLPARDGAHGYEAQLEKYRATIRAAALSGGDMRVISHASALAVQRIPMLRPDLSKVHFTAEGSGKTTKRAVIHQASLDGDVIEVDGLSVTTLPRSTCDHARMGTLEQAVCVLDAGMHAGVTEDQLAQQMARMRRGHRIAILRAAIPLADGLAESVGESLSRLVMVRHPLIPAPDLQVQITIDVGGQRRQVRADFGWRDQEGVLRLIGEFDGRFKYHRANPFGRDRLPEDVIYAEKLREDAIRDTGPHVVRWTWSDTQRPKVLHAKLIGALEVAGLIR</sequence>
<reference evidence="2" key="1">
    <citation type="submission" date="2009-10" db="EMBL/GenBank/DDBJ databases">
        <title>The complete chromosome of Gordonia bronchialis DSM 43247.</title>
        <authorList>
            <consortium name="US DOE Joint Genome Institute (JGI-PGF)"/>
            <person name="Lucas S."/>
            <person name="Copeland A."/>
            <person name="Lapidus A."/>
            <person name="Glavina del Rio T."/>
            <person name="Dalin E."/>
            <person name="Tice H."/>
            <person name="Bruce D."/>
            <person name="Goodwin L."/>
            <person name="Pitluck S."/>
            <person name="Kyrpides N."/>
            <person name="Mavromatis K."/>
            <person name="Ivanova N."/>
            <person name="Ovchinnikova G."/>
            <person name="Saunders E."/>
            <person name="Brettin T."/>
            <person name="Detter J.C."/>
            <person name="Han C."/>
            <person name="Larimer F."/>
            <person name="Land M."/>
            <person name="Hauser L."/>
            <person name="Markowitz V."/>
            <person name="Cheng J.-F."/>
            <person name="Hugenholtz P."/>
            <person name="Woyke T."/>
            <person name="Wu D."/>
            <person name="Jando M."/>
            <person name="Schneider S."/>
            <person name="Goeker M."/>
            <person name="Klenk H.-P."/>
            <person name="Eisen J.A."/>
        </authorList>
    </citation>
    <scope>NUCLEOTIDE SEQUENCE [LARGE SCALE GENOMIC DNA]</scope>
    <source>
        <strain evidence="2">ATCC 25592 / DSM 43247 / BCRC 13721 / JCM 3198 / KCTC 3076 / NBRC 16047 / NCTC 10667</strain>
    </source>
</reference>
<keyword evidence="2" id="KW-1185">Reference proteome</keyword>
<reference evidence="1 2" key="2">
    <citation type="journal article" date="2010" name="Stand. Genomic Sci.">
        <title>Complete genome sequence of Gordonia bronchialis type strain (3410).</title>
        <authorList>
            <person name="Ivanova N."/>
            <person name="Sikorski J."/>
            <person name="Jando M."/>
            <person name="Lapidus A."/>
            <person name="Nolan M."/>
            <person name="Lucas S."/>
            <person name="Del Rio T.G."/>
            <person name="Tice H."/>
            <person name="Copeland A."/>
            <person name="Cheng J.F."/>
            <person name="Chen F."/>
            <person name="Bruce D."/>
            <person name="Goodwin L."/>
            <person name="Pitluck S."/>
            <person name="Mavromatis K."/>
            <person name="Ovchinnikova G."/>
            <person name="Pati A."/>
            <person name="Chen A."/>
            <person name="Palaniappan K."/>
            <person name="Land M."/>
            <person name="Hauser L."/>
            <person name="Chang Y.J."/>
            <person name="Jeffries C.D."/>
            <person name="Chain P."/>
            <person name="Saunders E."/>
            <person name="Han C."/>
            <person name="Detter J.C."/>
            <person name="Brettin T."/>
            <person name="Rohde M."/>
            <person name="Goker M."/>
            <person name="Bristow J."/>
            <person name="Eisen J.A."/>
            <person name="Markowitz V."/>
            <person name="Hugenholtz P."/>
            <person name="Klenk H.P."/>
            <person name="Kyrpides N.C."/>
        </authorList>
    </citation>
    <scope>NUCLEOTIDE SEQUENCE [LARGE SCALE GENOMIC DNA]</scope>
    <source>
        <strain evidence="2">ATCC 25592 / DSM 43247 / BCRC 13721 / JCM 3198 / KCTC 3076 / NBRC 16047 / NCTC 10667</strain>
    </source>
</reference>
<dbReference type="STRING" id="526226.Gbro_0991"/>
<accession>D0L478</accession>
<dbReference type="AlphaFoldDB" id="D0L478"/>
<dbReference type="eggNOG" id="COG5340">
    <property type="taxonomic scope" value="Bacteria"/>
</dbReference>
<dbReference type="EMBL" id="CP001802">
    <property type="protein sequence ID" value="ACY20302.1"/>
    <property type="molecule type" value="Genomic_DNA"/>
</dbReference>
<proteinExistence type="predicted"/>
<gene>
    <name evidence="1" type="ordered locus">Gbro_0991</name>
</gene>
<evidence type="ECO:0000313" key="1">
    <source>
        <dbReference type="EMBL" id="ACY20302.1"/>
    </source>
</evidence>